<evidence type="ECO:0008006" key="4">
    <source>
        <dbReference type="Google" id="ProtNLM"/>
    </source>
</evidence>
<protein>
    <recommendedName>
        <fullName evidence="4">Hypervirulence associated protein TUDOR domain-containing protein</fullName>
    </recommendedName>
</protein>
<evidence type="ECO:0000313" key="3">
    <source>
        <dbReference type="Proteomes" id="UP001441944"/>
    </source>
</evidence>
<proteinExistence type="predicted"/>
<gene>
    <name evidence="2" type="ORF">NBRC116598_36050</name>
</gene>
<evidence type="ECO:0000256" key="1">
    <source>
        <dbReference type="SAM" id="MobiDB-lite"/>
    </source>
</evidence>
<organism evidence="2 3">
    <name type="scientific">Pseudophaeobacter arcticus</name>
    <dbReference type="NCBI Taxonomy" id="385492"/>
    <lineage>
        <taxon>Bacteria</taxon>
        <taxon>Pseudomonadati</taxon>
        <taxon>Pseudomonadota</taxon>
        <taxon>Alphaproteobacteria</taxon>
        <taxon>Rhodobacterales</taxon>
        <taxon>Paracoccaceae</taxon>
        <taxon>Pseudophaeobacter</taxon>
    </lineage>
</organism>
<reference evidence="2 3" key="1">
    <citation type="submission" date="2024-04" db="EMBL/GenBank/DDBJ databases">
        <title>Draft genome sequence of Pseudophaeobacter arcticus NBRC 116598.</title>
        <authorList>
            <person name="Miyakawa T."/>
            <person name="Kusuya Y."/>
            <person name="Miura T."/>
        </authorList>
    </citation>
    <scope>NUCLEOTIDE SEQUENCE [LARGE SCALE GENOMIC DNA]</scope>
    <source>
        <strain evidence="2 3">SU-CL00105</strain>
    </source>
</reference>
<name>A0ABQ0AQP5_9RHOB</name>
<sequence length="106" mass="11546">MGGKIMTLGEIKTAIDAGQTVHWANTGYVVHKDSLGQYLITFEPNGSTIGLTDRSGQRLNGEEAEFFIAGSEEVDENTQDSHPRPDEQGRGVVPGGKVAQSFRRQR</sequence>
<comment type="caution">
    <text evidence="2">The sequence shown here is derived from an EMBL/GenBank/DDBJ whole genome shotgun (WGS) entry which is preliminary data.</text>
</comment>
<dbReference type="EMBL" id="BAABWU010000018">
    <property type="protein sequence ID" value="GAA6198160.1"/>
    <property type="molecule type" value="Genomic_DNA"/>
</dbReference>
<feature type="compositionally biased region" description="Basic and acidic residues" evidence="1">
    <location>
        <begin position="79"/>
        <end position="89"/>
    </location>
</feature>
<dbReference type="Proteomes" id="UP001441944">
    <property type="component" value="Unassembled WGS sequence"/>
</dbReference>
<accession>A0ABQ0AQP5</accession>
<feature type="region of interest" description="Disordered" evidence="1">
    <location>
        <begin position="70"/>
        <end position="106"/>
    </location>
</feature>
<keyword evidence="3" id="KW-1185">Reference proteome</keyword>
<evidence type="ECO:0000313" key="2">
    <source>
        <dbReference type="EMBL" id="GAA6198160.1"/>
    </source>
</evidence>